<organism evidence="2 3">
    <name type="scientific">Wickerhamomyces pijperi</name>
    <name type="common">Yeast</name>
    <name type="synonym">Pichia pijperi</name>
    <dbReference type="NCBI Taxonomy" id="599730"/>
    <lineage>
        <taxon>Eukaryota</taxon>
        <taxon>Fungi</taxon>
        <taxon>Dikarya</taxon>
        <taxon>Ascomycota</taxon>
        <taxon>Saccharomycotina</taxon>
        <taxon>Saccharomycetes</taxon>
        <taxon>Phaffomycetales</taxon>
        <taxon>Wickerhamomycetaceae</taxon>
        <taxon>Wickerhamomyces</taxon>
    </lineage>
</organism>
<keyword evidence="3" id="KW-1185">Reference proteome</keyword>
<name>A0A9P8QDE4_WICPI</name>
<feature type="region of interest" description="Disordered" evidence="1">
    <location>
        <begin position="1"/>
        <end position="75"/>
    </location>
</feature>
<accession>A0A9P8QDE4</accession>
<feature type="non-terminal residue" evidence="2">
    <location>
        <position position="1"/>
    </location>
</feature>
<dbReference type="Proteomes" id="UP000774326">
    <property type="component" value="Unassembled WGS sequence"/>
</dbReference>
<feature type="compositionally biased region" description="Polar residues" evidence="1">
    <location>
        <begin position="29"/>
        <end position="40"/>
    </location>
</feature>
<proteinExistence type="predicted"/>
<sequence>GLLTPELSDAQPCTARDGSGGYGAASWPSGRQTPAEQGRSTLWPEFPRSGRNASAGSFGGFEPDGSSAGPPARRT</sequence>
<gene>
    <name evidence="2" type="ORF">WICPIJ_000625</name>
</gene>
<evidence type="ECO:0000313" key="3">
    <source>
        <dbReference type="Proteomes" id="UP000774326"/>
    </source>
</evidence>
<dbReference type="EMBL" id="JAEUBG010000356">
    <property type="protein sequence ID" value="KAH3688391.1"/>
    <property type="molecule type" value="Genomic_DNA"/>
</dbReference>
<reference evidence="2" key="1">
    <citation type="journal article" date="2021" name="Open Biol.">
        <title>Shared evolutionary footprints suggest mitochondrial oxidative damage underlies multiple complex I losses in fungi.</title>
        <authorList>
            <person name="Schikora-Tamarit M.A."/>
            <person name="Marcet-Houben M."/>
            <person name="Nosek J."/>
            <person name="Gabaldon T."/>
        </authorList>
    </citation>
    <scope>NUCLEOTIDE SEQUENCE</scope>
    <source>
        <strain evidence="2">CBS2887</strain>
    </source>
</reference>
<evidence type="ECO:0000313" key="2">
    <source>
        <dbReference type="EMBL" id="KAH3688391.1"/>
    </source>
</evidence>
<protein>
    <submittedName>
        <fullName evidence="2">Uncharacterized protein</fullName>
    </submittedName>
</protein>
<reference evidence="2" key="2">
    <citation type="submission" date="2021-01" db="EMBL/GenBank/DDBJ databases">
        <authorList>
            <person name="Schikora-Tamarit M.A."/>
        </authorList>
    </citation>
    <scope>NUCLEOTIDE SEQUENCE</scope>
    <source>
        <strain evidence="2">CBS2887</strain>
    </source>
</reference>
<dbReference type="AlphaFoldDB" id="A0A9P8QDE4"/>
<evidence type="ECO:0000256" key="1">
    <source>
        <dbReference type="SAM" id="MobiDB-lite"/>
    </source>
</evidence>
<comment type="caution">
    <text evidence="2">The sequence shown here is derived from an EMBL/GenBank/DDBJ whole genome shotgun (WGS) entry which is preliminary data.</text>
</comment>